<keyword evidence="1" id="KW-0812">Transmembrane</keyword>
<dbReference type="InterPro" id="IPR045340">
    <property type="entry name" value="DUF6533"/>
</dbReference>
<feature type="transmembrane region" description="Helical" evidence="1">
    <location>
        <begin position="242"/>
        <end position="260"/>
    </location>
</feature>
<dbReference type="Proteomes" id="UP000719766">
    <property type="component" value="Unassembled WGS sequence"/>
</dbReference>
<evidence type="ECO:0000313" key="4">
    <source>
        <dbReference type="Proteomes" id="UP000719766"/>
    </source>
</evidence>
<keyword evidence="1" id="KW-1133">Transmembrane helix</keyword>
<organism evidence="3 4">
    <name type="scientific">Suillus plorans</name>
    <dbReference type="NCBI Taxonomy" id="116603"/>
    <lineage>
        <taxon>Eukaryota</taxon>
        <taxon>Fungi</taxon>
        <taxon>Dikarya</taxon>
        <taxon>Basidiomycota</taxon>
        <taxon>Agaricomycotina</taxon>
        <taxon>Agaricomycetes</taxon>
        <taxon>Agaricomycetidae</taxon>
        <taxon>Boletales</taxon>
        <taxon>Suillineae</taxon>
        <taxon>Suillaceae</taxon>
        <taxon>Suillus</taxon>
    </lineage>
</organism>
<proteinExistence type="predicted"/>
<dbReference type="RefSeq" id="XP_041163138.1">
    <property type="nucleotide sequence ID" value="XM_041309271.1"/>
</dbReference>
<dbReference type="OrthoDB" id="3354157at2759"/>
<dbReference type="GeneID" id="64603035"/>
<dbReference type="AlphaFoldDB" id="A0A9P7IZU9"/>
<comment type="caution">
    <text evidence="3">The sequence shown here is derived from an EMBL/GenBank/DDBJ whole genome shotgun (WGS) entry which is preliminary data.</text>
</comment>
<reference evidence="3" key="1">
    <citation type="journal article" date="2020" name="New Phytol.">
        <title>Comparative genomics reveals dynamic genome evolution in host specialist ectomycorrhizal fungi.</title>
        <authorList>
            <person name="Lofgren L.A."/>
            <person name="Nguyen N.H."/>
            <person name="Vilgalys R."/>
            <person name="Ruytinx J."/>
            <person name="Liao H.L."/>
            <person name="Branco S."/>
            <person name="Kuo A."/>
            <person name="LaButti K."/>
            <person name="Lipzen A."/>
            <person name="Andreopoulos W."/>
            <person name="Pangilinan J."/>
            <person name="Riley R."/>
            <person name="Hundley H."/>
            <person name="Na H."/>
            <person name="Barry K."/>
            <person name="Grigoriev I.V."/>
            <person name="Stajich J.E."/>
            <person name="Kennedy P.G."/>
        </authorList>
    </citation>
    <scope>NUCLEOTIDE SEQUENCE</scope>
    <source>
        <strain evidence="3">S12</strain>
    </source>
</reference>
<keyword evidence="1" id="KW-0472">Membrane</keyword>
<name>A0A9P7IZU9_9AGAM</name>
<feature type="transmembrane region" description="Helical" evidence="1">
    <location>
        <begin position="51"/>
        <end position="73"/>
    </location>
</feature>
<dbReference type="Pfam" id="PF20151">
    <property type="entry name" value="DUF6533"/>
    <property type="match status" value="1"/>
</dbReference>
<feature type="transmembrane region" description="Helical" evidence="1">
    <location>
        <begin position="189"/>
        <end position="213"/>
    </location>
</feature>
<evidence type="ECO:0000313" key="3">
    <source>
        <dbReference type="EMBL" id="KAG1798452.1"/>
    </source>
</evidence>
<keyword evidence="4" id="KW-1185">Reference proteome</keyword>
<evidence type="ECO:0000259" key="2">
    <source>
        <dbReference type="Pfam" id="PF20151"/>
    </source>
</evidence>
<sequence>MTYVSNDPSFWPMIDWNIAFGYWTVATGLVVVYDWMLTLAQEIELIWGQRWSLMTALYILVRYAGIPYSVYVLKPISWCGTNSSRYQYQCSVLYANDLADRCSNVVYRAVNGMSVVVPAMLGVIMIARLHAMYQGSRTMLIFLVIIFLAINIACGVITAIGLKNTAAEELILSGVYMCYNGPDGDGQLLISMVWLLNTVWEVFALCLSVWIAVKHFRDLRRLGPLTGLTIGDCFTVLIKSHVIYFASFVCVSCIQLITFVPELENPSSNEVVILYGAAQILFSVQMFVLGPRLILSVRQYHAKLVSNSDAEFSMNSIVFEERVHVPTSSTV</sequence>
<accession>A0A9P7IZU9</accession>
<feature type="transmembrane region" description="Helical" evidence="1">
    <location>
        <begin position="272"/>
        <end position="295"/>
    </location>
</feature>
<feature type="transmembrane region" description="Helical" evidence="1">
    <location>
        <begin position="139"/>
        <end position="162"/>
    </location>
</feature>
<gene>
    <name evidence="3" type="ORF">HD556DRAFT_1525521</name>
</gene>
<evidence type="ECO:0000256" key="1">
    <source>
        <dbReference type="SAM" id="Phobius"/>
    </source>
</evidence>
<feature type="domain" description="DUF6533" evidence="2">
    <location>
        <begin position="24"/>
        <end position="66"/>
    </location>
</feature>
<feature type="transmembrane region" description="Helical" evidence="1">
    <location>
        <begin position="105"/>
        <end position="127"/>
    </location>
</feature>
<feature type="transmembrane region" description="Helical" evidence="1">
    <location>
        <begin position="20"/>
        <end position="39"/>
    </location>
</feature>
<dbReference type="EMBL" id="JABBWE010000013">
    <property type="protein sequence ID" value="KAG1798452.1"/>
    <property type="molecule type" value="Genomic_DNA"/>
</dbReference>
<protein>
    <recommendedName>
        <fullName evidence="2">DUF6533 domain-containing protein</fullName>
    </recommendedName>
</protein>